<proteinExistence type="predicted"/>
<protein>
    <submittedName>
        <fullName evidence="1">Uncharacterized protein</fullName>
    </submittedName>
</protein>
<sequence>MRPYIPVSTEKDLQSGNKPHSTLVLEGPISLHAAIELANDVEIVGNGHALRFDSCDGIALSKDNSLRALTIETPDDARAVFFTHGATGSFALERLHVRGQISLISETGAGDIAVDARDVTVEYADTTKRAEMPHGYNVDVEQGAFTLWNRADGTRYSARATGIAVGSKERPVRGSGVFVSGSENAAFSMDLLQTDEVFIDSAIPDNTPSKIAGGVFAVVEAQVESIVSTGRVETRGNNAMALDNWGRVKTWVAFDTVATFDPSSIGFVNFGWIGTLSLLGDVVTEGRGSRGFNNYDGTVESLFIKRIETFGDG</sequence>
<evidence type="ECO:0000313" key="1">
    <source>
        <dbReference type="EMBL" id="MBS6941816.1"/>
    </source>
</evidence>
<dbReference type="AlphaFoldDB" id="A0A943UVS0"/>
<dbReference type="EMBL" id="JAGZSV010000329">
    <property type="protein sequence ID" value="MBS6941816.1"/>
    <property type="molecule type" value="Genomic_DNA"/>
</dbReference>
<feature type="non-terminal residue" evidence="1">
    <location>
        <position position="313"/>
    </location>
</feature>
<dbReference type="Proteomes" id="UP000727506">
    <property type="component" value="Unassembled WGS sequence"/>
</dbReference>
<name>A0A943UVS0_9ACTN</name>
<evidence type="ECO:0000313" key="2">
    <source>
        <dbReference type="Proteomes" id="UP000727506"/>
    </source>
</evidence>
<comment type="caution">
    <text evidence="1">The sequence shown here is derived from an EMBL/GenBank/DDBJ whole genome shotgun (WGS) entry which is preliminary data.</text>
</comment>
<gene>
    <name evidence="1" type="ORF">KH142_10215</name>
</gene>
<organism evidence="1 2">
    <name type="scientific">Slackia piriformis</name>
    <dbReference type="NCBI Taxonomy" id="626934"/>
    <lineage>
        <taxon>Bacteria</taxon>
        <taxon>Bacillati</taxon>
        <taxon>Actinomycetota</taxon>
        <taxon>Coriobacteriia</taxon>
        <taxon>Eggerthellales</taxon>
        <taxon>Eggerthellaceae</taxon>
        <taxon>Slackia</taxon>
    </lineage>
</organism>
<reference evidence="1" key="1">
    <citation type="submission" date="2021-02" db="EMBL/GenBank/DDBJ databases">
        <title>Infant gut strain persistence is associated with maternal origin, phylogeny, and functional potential including surface adhesion and iron acquisition.</title>
        <authorList>
            <person name="Lou Y.C."/>
        </authorList>
    </citation>
    <scope>NUCLEOTIDE SEQUENCE</scope>
    <source>
        <strain evidence="1">L2_039_000G1_dasL2_039_000G1_concoct_11</strain>
    </source>
</reference>
<accession>A0A943UVS0</accession>